<keyword evidence="3 7" id="KW-0540">Nuclease</keyword>
<sequence>MHTFKKEERLCNKRLLKKLFTSGSSFLVYPFRVVHMPETLPGQYPVQVVVAVPKRKFKKAVDRNLLKRRIREAYRLHKDTHLYPVLLKNDTRIILSLSYIGNEIADYKVIEKKLITVLKHLHKAYDKEDN</sequence>
<comment type="caution">
    <text evidence="8">The sequence shown here is derived from an EMBL/GenBank/DDBJ whole genome shotgun (WGS) entry which is preliminary data.</text>
</comment>
<comment type="similarity">
    <text evidence="7">Belongs to the RnpA family.</text>
</comment>
<dbReference type="InterPro" id="IPR014721">
    <property type="entry name" value="Ribsml_uS5_D2-typ_fold_subgr"/>
</dbReference>
<evidence type="ECO:0000256" key="5">
    <source>
        <dbReference type="ARBA" id="ARBA00022801"/>
    </source>
</evidence>
<dbReference type="InterPro" id="IPR000100">
    <property type="entry name" value="RNase_P"/>
</dbReference>
<dbReference type="EMBL" id="PVTH01000004">
    <property type="protein sequence ID" value="PRY53245.1"/>
    <property type="molecule type" value="Genomic_DNA"/>
</dbReference>
<evidence type="ECO:0000256" key="2">
    <source>
        <dbReference type="ARBA" id="ARBA00022694"/>
    </source>
</evidence>
<dbReference type="RefSeq" id="WP_106292819.1">
    <property type="nucleotide sequence ID" value="NZ_PVTH01000004.1"/>
</dbReference>
<dbReference type="OrthoDB" id="1524972at2"/>
<accession>A0A2T0U5P3</accession>
<comment type="subunit">
    <text evidence="7">Consists of a catalytic RNA component (M1 or rnpB) and a protein subunit.</text>
</comment>
<dbReference type="GO" id="GO:0004526">
    <property type="term" value="F:ribonuclease P activity"/>
    <property type="evidence" value="ECO:0007669"/>
    <property type="project" value="UniProtKB-UniRule"/>
</dbReference>
<keyword evidence="9" id="KW-1185">Reference proteome</keyword>
<keyword evidence="4 7" id="KW-0255">Endonuclease</keyword>
<evidence type="ECO:0000256" key="7">
    <source>
        <dbReference type="HAMAP-Rule" id="MF_00227"/>
    </source>
</evidence>
<dbReference type="EC" id="3.1.26.5" evidence="7"/>
<evidence type="ECO:0000313" key="8">
    <source>
        <dbReference type="EMBL" id="PRY53245.1"/>
    </source>
</evidence>
<dbReference type="PANTHER" id="PTHR33992">
    <property type="entry name" value="RIBONUCLEASE P PROTEIN COMPONENT"/>
    <property type="match status" value="1"/>
</dbReference>
<evidence type="ECO:0000256" key="3">
    <source>
        <dbReference type="ARBA" id="ARBA00022722"/>
    </source>
</evidence>
<evidence type="ECO:0000256" key="1">
    <source>
        <dbReference type="ARBA" id="ARBA00002663"/>
    </source>
</evidence>
<dbReference type="PROSITE" id="PS00648">
    <property type="entry name" value="RIBONUCLEASE_P"/>
    <property type="match status" value="1"/>
</dbReference>
<dbReference type="InterPro" id="IPR020539">
    <property type="entry name" value="RNase_P_CS"/>
</dbReference>
<dbReference type="InterPro" id="IPR020568">
    <property type="entry name" value="Ribosomal_Su5_D2-typ_SF"/>
</dbReference>
<gene>
    <name evidence="7" type="primary">rnpA</name>
    <name evidence="8" type="ORF">B0I27_104255</name>
</gene>
<proteinExistence type="inferred from homology"/>
<dbReference type="GO" id="GO:0001682">
    <property type="term" value="P:tRNA 5'-leader removal"/>
    <property type="evidence" value="ECO:0007669"/>
    <property type="project" value="UniProtKB-UniRule"/>
</dbReference>
<evidence type="ECO:0000313" key="9">
    <source>
        <dbReference type="Proteomes" id="UP000238034"/>
    </source>
</evidence>
<evidence type="ECO:0000256" key="4">
    <source>
        <dbReference type="ARBA" id="ARBA00022759"/>
    </source>
</evidence>
<name>A0A2T0U5P3_9SPHI</name>
<protein>
    <recommendedName>
        <fullName evidence="7">Ribonuclease P protein component</fullName>
        <shortName evidence="7">RNase P protein</shortName>
        <shortName evidence="7">RNaseP protein</shortName>
        <ecNumber evidence="7">3.1.26.5</ecNumber>
    </recommendedName>
    <alternativeName>
        <fullName evidence="7">Protein C5</fullName>
    </alternativeName>
</protein>
<reference evidence="8 9" key="1">
    <citation type="submission" date="2018-03" db="EMBL/GenBank/DDBJ databases">
        <title>Genomic Encyclopedia of Type Strains, Phase III (KMG-III): the genomes of soil and plant-associated and newly described type strains.</title>
        <authorList>
            <person name="Whitman W."/>
        </authorList>
    </citation>
    <scope>NUCLEOTIDE SEQUENCE [LARGE SCALE GENOMIC DNA]</scope>
    <source>
        <strain evidence="8 9">CGMCC 1.9313</strain>
    </source>
</reference>
<dbReference type="AlphaFoldDB" id="A0A2T0U5P3"/>
<keyword evidence="5 7" id="KW-0378">Hydrolase</keyword>
<dbReference type="GO" id="GO:0042781">
    <property type="term" value="F:3'-tRNA processing endoribonuclease activity"/>
    <property type="evidence" value="ECO:0007669"/>
    <property type="project" value="TreeGrafter"/>
</dbReference>
<evidence type="ECO:0000256" key="6">
    <source>
        <dbReference type="ARBA" id="ARBA00022884"/>
    </source>
</evidence>
<dbReference type="PANTHER" id="PTHR33992:SF1">
    <property type="entry name" value="RIBONUCLEASE P PROTEIN COMPONENT"/>
    <property type="match status" value="1"/>
</dbReference>
<dbReference type="GO" id="GO:0030677">
    <property type="term" value="C:ribonuclease P complex"/>
    <property type="evidence" value="ECO:0007669"/>
    <property type="project" value="TreeGrafter"/>
</dbReference>
<dbReference type="Gene3D" id="3.30.230.10">
    <property type="match status" value="1"/>
</dbReference>
<keyword evidence="6 7" id="KW-0694">RNA-binding</keyword>
<comment type="function">
    <text evidence="1 7">RNaseP catalyzes the removal of the 5'-leader sequence from pre-tRNA to produce the mature 5'-terminus. It can also cleave other RNA substrates such as 4.5S RNA. The protein component plays an auxiliary but essential role in vivo by binding to the 5'-leader sequence and broadening the substrate specificity of the ribozyme.</text>
</comment>
<dbReference type="Proteomes" id="UP000238034">
    <property type="component" value="Unassembled WGS sequence"/>
</dbReference>
<organism evidence="8 9">
    <name type="scientific">Arcticibacter pallidicorallinus</name>
    <dbReference type="NCBI Taxonomy" id="1259464"/>
    <lineage>
        <taxon>Bacteria</taxon>
        <taxon>Pseudomonadati</taxon>
        <taxon>Bacteroidota</taxon>
        <taxon>Sphingobacteriia</taxon>
        <taxon>Sphingobacteriales</taxon>
        <taxon>Sphingobacteriaceae</taxon>
        <taxon>Arcticibacter</taxon>
    </lineage>
</organism>
<dbReference type="SUPFAM" id="SSF54211">
    <property type="entry name" value="Ribosomal protein S5 domain 2-like"/>
    <property type="match status" value="1"/>
</dbReference>
<keyword evidence="2 7" id="KW-0819">tRNA processing</keyword>
<comment type="catalytic activity">
    <reaction evidence="7">
        <text>Endonucleolytic cleavage of RNA, removing 5'-extranucleotides from tRNA precursor.</text>
        <dbReference type="EC" id="3.1.26.5"/>
    </reaction>
</comment>
<dbReference type="Pfam" id="PF00825">
    <property type="entry name" value="Ribonuclease_P"/>
    <property type="match status" value="1"/>
</dbReference>
<dbReference type="HAMAP" id="MF_00227">
    <property type="entry name" value="RNase_P"/>
    <property type="match status" value="1"/>
</dbReference>
<dbReference type="GO" id="GO:0000049">
    <property type="term" value="F:tRNA binding"/>
    <property type="evidence" value="ECO:0007669"/>
    <property type="project" value="UniProtKB-UniRule"/>
</dbReference>